<dbReference type="AlphaFoldDB" id="A0A2Z7C8G4"/>
<sequence>MSEVKKEYKTLPKRIRAQGTGETSSTESVSQGSAIGILYGPAQESVCCGIYYIYLLENLLRHARECYRLCTGIHHLTPLWNLLSRPDREYVIFSRICYVMIGNVIGSAQESIILLRSRTYYLDLIGNMLFAREFTTSPKSSSALATPRVALLRERISPTSSAPKVQFCTGHFSHSSSTQLHKLDQLGTQSPIPHWPLPA</sequence>
<gene>
    <name evidence="1" type="ORF">F511_12839</name>
</gene>
<name>A0A2Z7C8G4_9LAMI</name>
<proteinExistence type="predicted"/>
<evidence type="ECO:0000313" key="1">
    <source>
        <dbReference type="EMBL" id="KZV43194.1"/>
    </source>
</evidence>
<organism evidence="1 2">
    <name type="scientific">Dorcoceras hygrometricum</name>
    <dbReference type="NCBI Taxonomy" id="472368"/>
    <lineage>
        <taxon>Eukaryota</taxon>
        <taxon>Viridiplantae</taxon>
        <taxon>Streptophyta</taxon>
        <taxon>Embryophyta</taxon>
        <taxon>Tracheophyta</taxon>
        <taxon>Spermatophyta</taxon>
        <taxon>Magnoliopsida</taxon>
        <taxon>eudicotyledons</taxon>
        <taxon>Gunneridae</taxon>
        <taxon>Pentapetalae</taxon>
        <taxon>asterids</taxon>
        <taxon>lamiids</taxon>
        <taxon>Lamiales</taxon>
        <taxon>Gesneriaceae</taxon>
        <taxon>Didymocarpoideae</taxon>
        <taxon>Trichosporeae</taxon>
        <taxon>Loxocarpinae</taxon>
        <taxon>Dorcoceras</taxon>
    </lineage>
</organism>
<dbReference type="EMBL" id="KQ998182">
    <property type="protein sequence ID" value="KZV43194.1"/>
    <property type="molecule type" value="Genomic_DNA"/>
</dbReference>
<dbReference type="Proteomes" id="UP000250235">
    <property type="component" value="Unassembled WGS sequence"/>
</dbReference>
<keyword evidence="2" id="KW-1185">Reference proteome</keyword>
<protein>
    <submittedName>
        <fullName evidence="1">Uncharacterized protein</fullName>
    </submittedName>
</protein>
<evidence type="ECO:0000313" key="2">
    <source>
        <dbReference type="Proteomes" id="UP000250235"/>
    </source>
</evidence>
<reference evidence="1 2" key="1">
    <citation type="journal article" date="2015" name="Proc. Natl. Acad. Sci. U.S.A.">
        <title>The resurrection genome of Boea hygrometrica: A blueprint for survival of dehydration.</title>
        <authorList>
            <person name="Xiao L."/>
            <person name="Yang G."/>
            <person name="Zhang L."/>
            <person name="Yang X."/>
            <person name="Zhao S."/>
            <person name="Ji Z."/>
            <person name="Zhou Q."/>
            <person name="Hu M."/>
            <person name="Wang Y."/>
            <person name="Chen M."/>
            <person name="Xu Y."/>
            <person name="Jin H."/>
            <person name="Xiao X."/>
            <person name="Hu G."/>
            <person name="Bao F."/>
            <person name="Hu Y."/>
            <person name="Wan P."/>
            <person name="Li L."/>
            <person name="Deng X."/>
            <person name="Kuang T."/>
            <person name="Xiang C."/>
            <person name="Zhu J.K."/>
            <person name="Oliver M.J."/>
            <person name="He Y."/>
        </authorList>
    </citation>
    <scope>NUCLEOTIDE SEQUENCE [LARGE SCALE GENOMIC DNA]</scope>
    <source>
        <strain evidence="2">cv. XS01</strain>
    </source>
</reference>
<accession>A0A2Z7C8G4</accession>